<dbReference type="EnsemblMetazoa" id="CapteT211309">
    <property type="protein sequence ID" value="CapteP211309"/>
    <property type="gene ID" value="CapteG211309"/>
</dbReference>
<dbReference type="PANTHER" id="PTHR11690:SF300">
    <property type="entry name" value="PICKPOCKET PROTEIN 19"/>
    <property type="match status" value="1"/>
</dbReference>
<keyword evidence="6" id="KW-0915">Sodium</keyword>
<dbReference type="OrthoDB" id="6502088at2759"/>
<evidence type="ECO:0000256" key="5">
    <source>
        <dbReference type="ARBA" id="ARBA00022989"/>
    </source>
</evidence>
<keyword evidence="4 11" id="KW-0812">Transmembrane</keyword>
<reference evidence="12 14" key="2">
    <citation type="journal article" date="2013" name="Nature">
        <title>Insights into bilaterian evolution from three spiralian genomes.</title>
        <authorList>
            <person name="Simakov O."/>
            <person name="Marletaz F."/>
            <person name="Cho S.J."/>
            <person name="Edsinger-Gonzales E."/>
            <person name="Havlak P."/>
            <person name="Hellsten U."/>
            <person name="Kuo D.H."/>
            <person name="Larsson T."/>
            <person name="Lv J."/>
            <person name="Arendt D."/>
            <person name="Savage R."/>
            <person name="Osoegawa K."/>
            <person name="de Jong P."/>
            <person name="Grimwood J."/>
            <person name="Chapman J.A."/>
            <person name="Shapiro H."/>
            <person name="Aerts A."/>
            <person name="Otillar R.P."/>
            <person name="Terry A.Y."/>
            <person name="Boore J.L."/>
            <person name="Grigoriev I.V."/>
            <person name="Lindberg D.R."/>
            <person name="Seaver E.C."/>
            <person name="Weisblat D.A."/>
            <person name="Putnam N.H."/>
            <person name="Rokhsar D.S."/>
        </authorList>
    </citation>
    <scope>NUCLEOTIDE SEQUENCE</scope>
    <source>
        <strain evidence="12 14">I ESC-2004</strain>
    </source>
</reference>
<keyword evidence="3 11" id="KW-0894">Sodium channel</keyword>
<evidence type="ECO:0000256" key="7">
    <source>
        <dbReference type="ARBA" id="ARBA00023065"/>
    </source>
</evidence>
<evidence type="ECO:0000313" key="14">
    <source>
        <dbReference type="Proteomes" id="UP000014760"/>
    </source>
</evidence>
<evidence type="ECO:0000256" key="6">
    <source>
        <dbReference type="ARBA" id="ARBA00023053"/>
    </source>
</evidence>
<comment type="similarity">
    <text evidence="11">Belongs to the amiloride-sensitive sodium channel (TC 1.A.6) family.</text>
</comment>
<accession>R7TIQ5</accession>
<evidence type="ECO:0000256" key="3">
    <source>
        <dbReference type="ARBA" id="ARBA00022461"/>
    </source>
</evidence>
<protein>
    <submittedName>
        <fullName evidence="12 13">Uncharacterized protein</fullName>
    </submittedName>
</protein>
<sequence length="916" mass="106285">MILPRKLSSAVDQDWYALLDSLYTEQNVSSFDLRPYSALNISRMVIFNRTSHQLDDLVVNCQWNHRECAKDDFQTVHTDHGVCFQFSPEMSSISQTGSSSGLAMMLNVEEYEYMAGPHSAAGLKILLMGENEVPFVEDFGDNLPTGLDSFIAVNPVQKVHLPEPHTQCVVSDTYSQSKCYGDCRSHHAAEQCGCLDHYMNDDHHDEARPHRGSPEESSIIEHYPTCTLEEYRSCIWGALDTFNMQKQCECPIACKDTTFQSTITYAVNPSRSTSSYGIDEVDLFKKHLNAKEVAQRVSPEIKQKDALLIHALHDTHADVHTAITKVREALYHAQIYIKRQISDIEPRMAFHLAWGLEKVEFTVANDFVRLWDVLDERTLAHVTTGFYQETTLFRASLNESMHEARTESQREFIYEANKRNLLTRNMLIRRALVNITLINVAFTTGTPDFCFKKSPHRRYDHDWIPHDILSYEEKRNTYYNSFVEYMNLLLHMIEIFSEINADVYFNRVFDQEELEAAIATFEYRCRSYNLYRYKYYSRIVIPTWDKTKLRLSQFKKLRMTLYEKIDDMEIAIRNINILIESFNESAGASLANAVKFAYQYLYRSSERKHDIAISMNTKEISQDLVAFYTMCKDFRARAIIILDKWVEFNEAVLDVWSSMLYENWTKPFYHSIRRDIEQYHITGSYQLREIFKEILDLDSLGNRTLQDLIIAMNADFVNINPDEFLLQRRQYYRHALEANNIIDIIGDSPDHFIKAFEALQSDLQTYLLSTVLNSEFYSRNLLRLNIYVKSLSYEVHQHLPAYDVTALLCDIGGTLSLCIGASAITIFEIFDAIFIHLLKKSSQPREKPRDLRDAQGTVGFRNNVNEGLGNNCNNWKNAYEASRISLKEKFQLLYLKYKSVVSSIPLIGGDDESRRQ</sequence>
<evidence type="ECO:0000256" key="11">
    <source>
        <dbReference type="RuleBase" id="RU000679"/>
    </source>
</evidence>
<keyword evidence="14" id="KW-1185">Reference proteome</keyword>
<evidence type="ECO:0000313" key="12">
    <source>
        <dbReference type="EMBL" id="ELT93614.1"/>
    </source>
</evidence>
<reference evidence="14" key="1">
    <citation type="submission" date="2012-12" db="EMBL/GenBank/DDBJ databases">
        <authorList>
            <person name="Hellsten U."/>
            <person name="Grimwood J."/>
            <person name="Chapman J.A."/>
            <person name="Shapiro H."/>
            <person name="Aerts A."/>
            <person name="Otillar R.P."/>
            <person name="Terry A.Y."/>
            <person name="Boore J.L."/>
            <person name="Simakov O."/>
            <person name="Marletaz F."/>
            <person name="Cho S.-J."/>
            <person name="Edsinger-Gonzales E."/>
            <person name="Havlak P."/>
            <person name="Kuo D.-H."/>
            <person name="Larsson T."/>
            <person name="Lv J."/>
            <person name="Arendt D."/>
            <person name="Savage R."/>
            <person name="Osoegawa K."/>
            <person name="de Jong P."/>
            <person name="Lindberg D.R."/>
            <person name="Seaver E.C."/>
            <person name="Weisblat D.A."/>
            <person name="Putnam N.H."/>
            <person name="Grigoriev I.V."/>
            <person name="Rokhsar D.S."/>
        </authorList>
    </citation>
    <scope>NUCLEOTIDE SEQUENCE</scope>
    <source>
        <strain evidence="14">I ESC-2004</strain>
    </source>
</reference>
<organism evidence="12">
    <name type="scientific">Capitella teleta</name>
    <name type="common">Polychaete worm</name>
    <dbReference type="NCBI Taxonomy" id="283909"/>
    <lineage>
        <taxon>Eukaryota</taxon>
        <taxon>Metazoa</taxon>
        <taxon>Spiralia</taxon>
        <taxon>Lophotrochozoa</taxon>
        <taxon>Annelida</taxon>
        <taxon>Polychaeta</taxon>
        <taxon>Sedentaria</taxon>
        <taxon>Scolecida</taxon>
        <taxon>Capitellidae</taxon>
        <taxon>Capitella</taxon>
    </lineage>
</organism>
<keyword evidence="7 11" id="KW-0406">Ion transport</keyword>
<dbReference type="OMA" id="DEPRSEN"/>
<proteinExistence type="inferred from homology"/>
<evidence type="ECO:0000256" key="10">
    <source>
        <dbReference type="ARBA" id="ARBA00023303"/>
    </source>
</evidence>
<comment type="subcellular location">
    <subcellularLocation>
        <location evidence="1">Membrane</location>
        <topology evidence="1">Multi-pass membrane protein</topology>
    </subcellularLocation>
</comment>
<evidence type="ECO:0000256" key="8">
    <source>
        <dbReference type="ARBA" id="ARBA00023136"/>
    </source>
</evidence>
<evidence type="ECO:0000256" key="9">
    <source>
        <dbReference type="ARBA" id="ARBA00023201"/>
    </source>
</evidence>
<evidence type="ECO:0000256" key="4">
    <source>
        <dbReference type="ARBA" id="ARBA00022692"/>
    </source>
</evidence>
<dbReference type="EMBL" id="KB309694">
    <property type="protein sequence ID" value="ELT93614.1"/>
    <property type="molecule type" value="Genomic_DNA"/>
</dbReference>
<evidence type="ECO:0000256" key="2">
    <source>
        <dbReference type="ARBA" id="ARBA00022448"/>
    </source>
</evidence>
<keyword evidence="5" id="KW-1133">Transmembrane helix</keyword>
<keyword evidence="9 11" id="KW-0739">Sodium transport</keyword>
<dbReference type="PRINTS" id="PR01078">
    <property type="entry name" value="AMINACHANNEL"/>
</dbReference>
<dbReference type="Proteomes" id="UP000014760">
    <property type="component" value="Unassembled WGS sequence"/>
</dbReference>
<gene>
    <name evidence="12" type="ORF">CAPTEDRAFT_211309</name>
</gene>
<keyword evidence="8" id="KW-0472">Membrane</keyword>
<dbReference type="PANTHER" id="PTHR11690">
    <property type="entry name" value="AMILORIDE-SENSITIVE SODIUM CHANNEL-RELATED"/>
    <property type="match status" value="1"/>
</dbReference>
<dbReference type="Gene3D" id="2.60.470.10">
    <property type="entry name" value="Acid-sensing ion channels like domains"/>
    <property type="match status" value="1"/>
</dbReference>
<dbReference type="Pfam" id="PF00858">
    <property type="entry name" value="ASC"/>
    <property type="match status" value="2"/>
</dbReference>
<dbReference type="GO" id="GO:0015280">
    <property type="term" value="F:ligand-gated sodium channel activity"/>
    <property type="evidence" value="ECO:0007669"/>
    <property type="project" value="TreeGrafter"/>
</dbReference>
<dbReference type="AlphaFoldDB" id="R7TIQ5"/>
<dbReference type="EMBL" id="AMQN01002628">
    <property type="status" value="NOT_ANNOTATED_CDS"/>
    <property type="molecule type" value="Genomic_DNA"/>
</dbReference>
<evidence type="ECO:0000256" key="1">
    <source>
        <dbReference type="ARBA" id="ARBA00004141"/>
    </source>
</evidence>
<dbReference type="STRING" id="283909.R7TIQ5"/>
<dbReference type="HOGENOM" id="CLU_314296_0_0_1"/>
<name>R7TIQ5_CAPTE</name>
<keyword evidence="10 11" id="KW-0407">Ion channel</keyword>
<keyword evidence="2 11" id="KW-0813">Transport</keyword>
<evidence type="ECO:0000313" key="13">
    <source>
        <dbReference type="EnsemblMetazoa" id="CapteP211309"/>
    </source>
</evidence>
<dbReference type="Gene3D" id="1.10.287.770">
    <property type="entry name" value="YojJ-like"/>
    <property type="match status" value="1"/>
</dbReference>
<dbReference type="InterPro" id="IPR001873">
    <property type="entry name" value="ENaC"/>
</dbReference>
<dbReference type="GO" id="GO:0005886">
    <property type="term" value="C:plasma membrane"/>
    <property type="evidence" value="ECO:0007669"/>
    <property type="project" value="TreeGrafter"/>
</dbReference>
<reference evidence="13" key="3">
    <citation type="submission" date="2015-06" db="UniProtKB">
        <authorList>
            <consortium name="EnsemblMetazoa"/>
        </authorList>
    </citation>
    <scope>IDENTIFICATION</scope>
</reference>